<keyword evidence="6" id="KW-0175">Coiled coil</keyword>
<feature type="domain" description="MADS-box" evidence="7">
    <location>
        <begin position="6"/>
        <end position="66"/>
    </location>
</feature>
<dbReference type="SUPFAM" id="SSF55455">
    <property type="entry name" value="SRF-like"/>
    <property type="match status" value="1"/>
</dbReference>
<dbReference type="PANTHER" id="PTHR11945">
    <property type="entry name" value="MADS BOX PROTEIN"/>
    <property type="match status" value="1"/>
</dbReference>
<evidence type="ECO:0000256" key="1">
    <source>
        <dbReference type="ARBA" id="ARBA00004123"/>
    </source>
</evidence>
<evidence type="ECO:0000256" key="6">
    <source>
        <dbReference type="SAM" id="Coils"/>
    </source>
</evidence>
<dbReference type="Gene3D" id="3.40.1810.10">
    <property type="entry name" value="Transcription factor, MADS-box"/>
    <property type="match status" value="1"/>
</dbReference>
<keyword evidence="2" id="KW-0805">Transcription regulation</keyword>
<dbReference type="InterPro" id="IPR033896">
    <property type="entry name" value="MEF2-like_N"/>
</dbReference>
<dbReference type="FunFam" id="3.40.1810.10:FF:000006">
    <property type="entry name" value="Agamous-like MADS-box protein AGL62"/>
    <property type="match status" value="1"/>
</dbReference>
<dbReference type="Pfam" id="PF00319">
    <property type="entry name" value="SRF-TF"/>
    <property type="match status" value="1"/>
</dbReference>
<dbReference type="GO" id="GO:0046983">
    <property type="term" value="F:protein dimerization activity"/>
    <property type="evidence" value="ECO:0007669"/>
    <property type="project" value="InterPro"/>
</dbReference>
<name>A0AAU9RZB7_THLAR</name>
<comment type="subcellular location">
    <subcellularLocation>
        <location evidence="1">Nucleus</location>
    </subcellularLocation>
</comment>
<dbReference type="InterPro" id="IPR036879">
    <property type="entry name" value="TF_MADSbox_sf"/>
</dbReference>
<evidence type="ECO:0000256" key="2">
    <source>
        <dbReference type="ARBA" id="ARBA00023015"/>
    </source>
</evidence>
<dbReference type="PRINTS" id="PR00404">
    <property type="entry name" value="MADSDOMAIN"/>
</dbReference>
<dbReference type="AlphaFoldDB" id="A0AAU9RZB7"/>
<dbReference type="Proteomes" id="UP000836841">
    <property type="component" value="Chromosome 3"/>
</dbReference>
<keyword evidence="4" id="KW-0804">Transcription</keyword>
<evidence type="ECO:0000256" key="5">
    <source>
        <dbReference type="ARBA" id="ARBA00023242"/>
    </source>
</evidence>
<keyword evidence="9" id="KW-1185">Reference proteome</keyword>
<gene>
    <name evidence="8" type="ORF">TAV2_LOCUS10343</name>
</gene>
<organism evidence="8 9">
    <name type="scientific">Thlaspi arvense</name>
    <name type="common">Field penny-cress</name>
    <dbReference type="NCBI Taxonomy" id="13288"/>
    <lineage>
        <taxon>Eukaryota</taxon>
        <taxon>Viridiplantae</taxon>
        <taxon>Streptophyta</taxon>
        <taxon>Embryophyta</taxon>
        <taxon>Tracheophyta</taxon>
        <taxon>Spermatophyta</taxon>
        <taxon>Magnoliopsida</taxon>
        <taxon>eudicotyledons</taxon>
        <taxon>Gunneridae</taxon>
        <taxon>Pentapetalae</taxon>
        <taxon>rosids</taxon>
        <taxon>malvids</taxon>
        <taxon>Brassicales</taxon>
        <taxon>Brassicaceae</taxon>
        <taxon>Thlaspideae</taxon>
        <taxon>Thlaspi</taxon>
    </lineage>
</organism>
<feature type="coiled-coil region" evidence="6">
    <location>
        <begin position="99"/>
        <end position="126"/>
    </location>
</feature>
<protein>
    <recommendedName>
        <fullName evidence="7">MADS-box domain-containing protein</fullName>
    </recommendedName>
</protein>
<dbReference type="SMART" id="SM00432">
    <property type="entry name" value="MADS"/>
    <property type="match status" value="1"/>
</dbReference>
<proteinExistence type="predicted"/>
<dbReference type="GO" id="GO:0045944">
    <property type="term" value="P:positive regulation of transcription by RNA polymerase II"/>
    <property type="evidence" value="ECO:0007669"/>
    <property type="project" value="InterPro"/>
</dbReference>
<evidence type="ECO:0000256" key="4">
    <source>
        <dbReference type="ARBA" id="ARBA00023163"/>
    </source>
</evidence>
<dbReference type="Gene3D" id="6.10.140.920">
    <property type="match status" value="1"/>
</dbReference>
<reference evidence="8 9" key="1">
    <citation type="submission" date="2022-03" db="EMBL/GenBank/DDBJ databases">
        <authorList>
            <person name="Nunn A."/>
            <person name="Chopra R."/>
            <person name="Nunn A."/>
            <person name="Contreras Garrido A."/>
        </authorList>
    </citation>
    <scope>NUCLEOTIDE SEQUENCE [LARGE SCALE GENOMIC DNA]</scope>
</reference>
<evidence type="ECO:0000259" key="7">
    <source>
        <dbReference type="PROSITE" id="PS50066"/>
    </source>
</evidence>
<keyword evidence="3" id="KW-0238">DNA-binding</keyword>
<dbReference type="InterPro" id="IPR002100">
    <property type="entry name" value="TF_MADSbox"/>
</dbReference>
<evidence type="ECO:0000313" key="9">
    <source>
        <dbReference type="Proteomes" id="UP000836841"/>
    </source>
</evidence>
<sequence>MVRKSKGRQKIEMVKMKNENNLQVTFSKRRSGLFKKASELCTLCGAEIVVIVFSPGRKVFSFGHPNVDFVIDRFLNLNQLHPHQHNNLQVNEARRNAVVRDLNNHLAQVTAELEAEKKRGEELKQKRKDNKRPDNWWENPIESLSLTQLNDFKSGLENLRKTLTTEASKYLQATVPRHNFYIGSSSNAAAGISGDDGKLNIDLDLFNHRRMASMNGFNYNPNMVVPDHTATTTFANSGNNTEGFALEYNQNQNQYCFKQEQISECDQHPDHPPRHFGHGYY</sequence>
<keyword evidence="5" id="KW-0539">Nucleus</keyword>
<dbReference type="GO" id="GO:0000981">
    <property type="term" value="F:DNA-binding transcription factor activity, RNA polymerase II-specific"/>
    <property type="evidence" value="ECO:0007669"/>
    <property type="project" value="TreeGrafter"/>
</dbReference>
<dbReference type="EMBL" id="OU466859">
    <property type="protein sequence ID" value="CAH2053285.1"/>
    <property type="molecule type" value="Genomic_DNA"/>
</dbReference>
<evidence type="ECO:0000313" key="8">
    <source>
        <dbReference type="EMBL" id="CAH2053285.1"/>
    </source>
</evidence>
<evidence type="ECO:0000256" key="3">
    <source>
        <dbReference type="ARBA" id="ARBA00023125"/>
    </source>
</evidence>
<dbReference type="PROSITE" id="PS50066">
    <property type="entry name" value="MADS_BOX_2"/>
    <property type="match status" value="1"/>
</dbReference>
<accession>A0AAU9RZB7</accession>
<dbReference type="GO" id="GO:0005634">
    <property type="term" value="C:nucleus"/>
    <property type="evidence" value="ECO:0007669"/>
    <property type="project" value="UniProtKB-SubCell"/>
</dbReference>
<dbReference type="CDD" id="cd00265">
    <property type="entry name" value="MADS_MEF2_like"/>
    <property type="match status" value="1"/>
</dbReference>
<dbReference type="GO" id="GO:0000978">
    <property type="term" value="F:RNA polymerase II cis-regulatory region sequence-specific DNA binding"/>
    <property type="evidence" value="ECO:0007669"/>
    <property type="project" value="TreeGrafter"/>
</dbReference>
<dbReference type="PANTHER" id="PTHR11945:SF776">
    <property type="entry name" value="AGAMOUS-LIKE 50-RELATED"/>
    <property type="match status" value="1"/>
</dbReference>